<evidence type="ECO:0000256" key="5">
    <source>
        <dbReference type="ARBA" id="ARBA00023014"/>
    </source>
</evidence>
<dbReference type="GO" id="GO:0046872">
    <property type="term" value="F:metal ion binding"/>
    <property type="evidence" value="ECO:0007669"/>
    <property type="project" value="UniProtKB-KW"/>
</dbReference>
<dbReference type="Pfam" id="PF01512">
    <property type="entry name" value="Complex1_51K"/>
    <property type="match status" value="1"/>
</dbReference>
<dbReference type="Gene3D" id="1.10.1060.10">
    <property type="entry name" value="Alpha-helical ferredoxin"/>
    <property type="match status" value="1"/>
</dbReference>
<dbReference type="CDD" id="cd02980">
    <property type="entry name" value="TRX_Fd_family"/>
    <property type="match status" value="1"/>
</dbReference>
<name>A0A173Y7Q7_9FIRM</name>
<dbReference type="GO" id="GO:0016491">
    <property type="term" value="F:oxidoreductase activity"/>
    <property type="evidence" value="ECO:0007669"/>
    <property type="project" value="UniProtKB-KW"/>
</dbReference>
<dbReference type="Gene3D" id="3.10.20.600">
    <property type="match status" value="1"/>
</dbReference>
<dbReference type="Gene3D" id="3.40.30.10">
    <property type="entry name" value="Glutaredoxin"/>
    <property type="match status" value="1"/>
</dbReference>
<reference evidence="7 8" key="1">
    <citation type="submission" date="2015-09" db="EMBL/GenBank/DDBJ databases">
        <authorList>
            <consortium name="Pathogen Informatics"/>
        </authorList>
    </citation>
    <scope>NUCLEOTIDE SEQUENCE [LARGE SCALE GENOMIC DNA]</scope>
    <source>
        <strain evidence="7 8">2789STDY5834876</strain>
    </source>
</reference>
<dbReference type="EC" id="1.6.5.11" evidence="7"/>
<gene>
    <name evidence="7" type="primary">nqo1_1</name>
    <name evidence="7" type="ORF">ERS852491_00022</name>
</gene>
<protein>
    <submittedName>
        <fullName evidence="7">NADH-quinone oxidoreductase subunit 1</fullName>
        <ecNumber evidence="7">1.6.5.11</ecNumber>
    </submittedName>
</protein>
<dbReference type="PRINTS" id="PR00419">
    <property type="entry name" value="ADXRDTASE"/>
</dbReference>
<dbReference type="Gene3D" id="1.20.1440.230">
    <property type="entry name" value="NADH-ubiquinone oxidoreductase 51kDa subunit, iron-sulphur binding domain"/>
    <property type="match status" value="1"/>
</dbReference>
<evidence type="ECO:0000259" key="6">
    <source>
        <dbReference type="SMART" id="SM00928"/>
    </source>
</evidence>
<dbReference type="Pfam" id="PF14691">
    <property type="entry name" value="Fer4_20"/>
    <property type="match status" value="1"/>
</dbReference>
<dbReference type="PROSITE" id="PS00645">
    <property type="entry name" value="COMPLEX1_51K_2"/>
    <property type="match status" value="1"/>
</dbReference>
<dbReference type="AlphaFoldDB" id="A0A173Y7Q7"/>
<dbReference type="InterPro" id="IPR001949">
    <property type="entry name" value="NADH-UbQ_OxRdtase_51kDa_CS"/>
</dbReference>
<dbReference type="InterPro" id="IPR009051">
    <property type="entry name" value="Helical_ferredxn"/>
</dbReference>
<dbReference type="InterPro" id="IPR028261">
    <property type="entry name" value="DPD_II"/>
</dbReference>
<keyword evidence="5" id="KW-0411">Iron-sulfur</keyword>
<organism evidence="7 8">
    <name type="scientific">Faecalicatena contorta</name>
    <dbReference type="NCBI Taxonomy" id="39482"/>
    <lineage>
        <taxon>Bacteria</taxon>
        <taxon>Bacillati</taxon>
        <taxon>Bacillota</taxon>
        <taxon>Clostridia</taxon>
        <taxon>Lachnospirales</taxon>
        <taxon>Lachnospiraceae</taxon>
        <taxon>Faecalicatena</taxon>
    </lineage>
</organism>
<accession>A0A173Y7Q7</accession>
<dbReference type="RefSeq" id="WP_083486971.1">
    <property type="nucleotide sequence ID" value="NZ_CYZU01000001.1"/>
</dbReference>
<dbReference type="FunFam" id="3.40.50.11540:FF:000001">
    <property type="entry name" value="NADH dehydrogenase [ubiquinone] flavoprotein 1, mitochondrial"/>
    <property type="match status" value="1"/>
</dbReference>
<dbReference type="SUPFAM" id="SSF46548">
    <property type="entry name" value="alpha-helical ferredoxin"/>
    <property type="match status" value="2"/>
</dbReference>
<dbReference type="Pfam" id="PF01257">
    <property type="entry name" value="2Fe-2S_thioredx"/>
    <property type="match status" value="1"/>
</dbReference>
<keyword evidence="3" id="KW-0479">Metal-binding</keyword>
<dbReference type="STRING" id="39482.ERS852491_00022"/>
<dbReference type="SUPFAM" id="SSF51971">
    <property type="entry name" value="Nucleotide-binding domain"/>
    <property type="match status" value="1"/>
</dbReference>
<evidence type="ECO:0000313" key="7">
    <source>
        <dbReference type="EMBL" id="CUN60211.1"/>
    </source>
</evidence>
<keyword evidence="2" id="KW-0004">4Fe-4S</keyword>
<dbReference type="InterPro" id="IPR011538">
    <property type="entry name" value="Nuo51_FMN-bd"/>
</dbReference>
<dbReference type="GO" id="GO:0051539">
    <property type="term" value="F:4 iron, 4 sulfur cluster binding"/>
    <property type="evidence" value="ECO:0007669"/>
    <property type="project" value="UniProtKB-KW"/>
</dbReference>
<dbReference type="InterPro" id="IPR036188">
    <property type="entry name" value="FAD/NAD-bd_sf"/>
</dbReference>
<dbReference type="SUPFAM" id="SSF52833">
    <property type="entry name" value="Thioredoxin-like"/>
    <property type="match status" value="1"/>
</dbReference>
<keyword evidence="7" id="KW-0560">Oxidoreductase</keyword>
<sequence>MAVINETSRETLVVRDQMDLRVIKGDYLAQRRKYRRQVLVCGGAGCISSHCQEVKDALHESLANYQLEDEIEVLVTGCMGTCSLGPVILVEPDGVFYTEMDPEKVDHIVFRHLMNDEVCEEYTYFDDDMGIHVPLMKDIGFFEGQVRIALRNCGRMEFSSLAAYISRDGYGALAKVLSGMSREEVVAVVKNSGLRGRGGAGFPTGVKWEAGMKAQSPDGRKFMVCNADEGDPGAFMDRSLLEGDPHSVIEGMMLGGYAIGASKGYIYVRAEYPIAVKRLGDAIDQARAAGILGKNIMGSGFDFDVEIRIGAGAFVCGEETSLLASIEGRRGEPSQKPPFPFEKGLFESPTIINNVETLANVAPIILNGSSWYRKIGTDLSAGTKVFALAGDIVNAGIIEVPMGTILGDIIYKIGGGIIGGKQFKAIQSGGPSGGCLTRAHLNTPVDYESLAELGAIMGSGGLVVMNEDTCMVDTARYFMDFICDESCGKCLPCRNGTRRMLELLEGITEGDGRPEDLELLEELAETIKQTAMCGLGQTAPNPVLSTLKYFRGEYESHIYDKHCAAGVCAELQTSPCRNACPANVYIPGYLSLLAAGRTDDAYRLIRQDNPFPAVCGRVCTHPCEDHCRRAQVDEPVAICSVKRFIGDYALRDDYNIPMVEPLPSTGKRISVIGAGPSGLTCAYYLANLGHEVHIYEAESVAGGVLYWGIPEYRLPKQVLEKEIHAIEKSGVHIHLNTSIGTDLSFDDMRSQSDAVYIAAGTQASRLLDIPGEELEGVESGVGFLKRVGLKKDLSVPKHLVVIGGGSTAIDVARTAVRLGSEQVTVVYRRTEQEMPAGREEVEEAREEGIEIISLASPLEFVGEQGKVTGVHLIRRRIAEFGSDGRRLTKQLQGSNFTIDCDGVVTAINQDVDHKVYRTTNVGMDKTGKLEINKYTRQTAEKGIFAGGDVSPWGKNVVIQAIADGKQAAVKIDQYLGGTGELNKGQQFDIPEIELEVNEPHDRYPTRCLKPEERTGNFREVNCGYHKLDAMAESLRCLHCDRR</sequence>
<dbReference type="FunFam" id="1.20.1440.230:FF:000001">
    <property type="entry name" value="Mitochondrial NADH dehydrogenase flavoprotein 1"/>
    <property type="match status" value="1"/>
</dbReference>
<dbReference type="InterPro" id="IPR037207">
    <property type="entry name" value="Nuop51_4Fe4S-bd_sf"/>
</dbReference>
<dbReference type="SUPFAM" id="SSF142019">
    <property type="entry name" value="Nqo1 FMN-binding domain-like"/>
    <property type="match status" value="1"/>
</dbReference>
<dbReference type="PANTHER" id="PTHR43578">
    <property type="entry name" value="NADH-QUINONE OXIDOREDUCTASE SUBUNIT F"/>
    <property type="match status" value="1"/>
</dbReference>
<dbReference type="InterPro" id="IPR019575">
    <property type="entry name" value="Nuop51_4Fe4S-bd"/>
</dbReference>
<dbReference type="Gene3D" id="3.40.50.11540">
    <property type="entry name" value="NADH-ubiquinone oxidoreductase 51kDa subunit"/>
    <property type="match status" value="1"/>
</dbReference>
<evidence type="ECO:0000256" key="2">
    <source>
        <dbReference type="ARBA" id="ARBA00022485"/>
    </source>
</evidence>
<evidence type="ECO:0000313" key="8">
    <source>
        <dbReference type="Proteomes" id="UP000095544"/>
    </source>
</evidence>
<dbReference type="OrthoDB" id="9803192at2"/>
<evidence type="ECO:0000256" key="4">
    <source>
        <dbReference type="ARBA" id="ARBA00023004"/>
    </source>
</evidence>
<dbReference type="SUPFAM" id="SSF140490">
    <property type="entry name" value="Nqo1C-terminal domain-like"/>
    <property type="match status" value="1"/>
</dbReference>
<dbReference type="EMBL" id="CYZU01000001">
    <property type="protein sequence ID" value="CUN60211.1"/>
    <property type="molecule type" value="Genomic_DNA"/>
</dbReference>
<feature type="domain" description="NADH-ubiquinone oxidoreductase 51kDa subunit iron-sulphur binding" evidence="6">
    <location>
        <begin position="472"/>
        <end position="517"/>
    </location>
</feature>
<dbReference type="SMART" id="SM00928">
    <property type="entry name" value="NADH_4Fe-4S"/>
    <property type="match status" value="1"/>
</dbReference>
<dbReference type="InterPro" id="IPR037225">
    <property type="entry name" value="Nuo51_FMN-bd_sf"/>
</dbReference>
<dbReference type="Proteomes" id="UP000095544">
    <property type="component" value="Unassembled WGS sequence"/>
</dbReference>
<dbReference type="Pfam" id="PF07992">
    <property type="entry name" value="Pyr_redox_2"/>
    <property type="match status" value="1"/>
</dbReference>
<dbReference type="Pfam" id="PF10589">
    <property type="entry name" value="NADH_4Fe-4S"/>
    <property type="match status" value="1"/>
</dbReference>
<dbReference type="Gene3D" id="6.10.250.1450">
    <property type="match status" value="1"/>
</dbReference>
<proteinExistence type="inferred from homology"/>
<dbReference type="InterPro" id="IPR036249">
    <property type="entry name" value="Thioredoxin-like_sf"/>
</dbReference>
<evidence type="ECO:0000256" key="3">
    <source>
        <dbReference type="ARBA" id="ARBA00022723"/>
    </source>
</evidence>
<dbReference type="PANTHER" id="PTHR43578:SF3">
    <property type="entry name" value="NADH-QUINONE OXIDOREDUCTASE SUBUNIT F"/>
    <property type="match status" value="1"/>
</dbReference>
<dbReference type="Gene3D" id="3.50.50.60">
    <property type="entry name" value="FAD/NAD(P)-binding domain"/>
    <property type="match status" value="2"/>
</dbReference>
<dbReference type="SUPFAM" id="SSF142984">
    <property type="entry name" value="Nqo1 middle domain-like"/>
    <property type="match status" value="1"/>
</dbReference>
<dbReference type="InterPro" id="IPR023753">
    <property type="entry name" value="FAD/NAD-binding_dom"/>
</dbReference>
<keyword evidence="4" id="KW-0408">Iron</keyword>
<dbReference type="GO" id="GO:0010181">
    <property type="term" value="F:FMN binding"/>
    <property type="evidence" value="ECO:0007669"/>
    <property type="project" value="InterPro"/>
</dbReference>
<comment type="similarity">
    <text evidence="1">Belongs to the complex I 51 kDa subunit family.</text>
</comment>
<dbReference type="GO" id="GO:0008137">
    <property type="term" value="F:NADH dehydrogenase (ubiquinone) activity"/>
    <property type="evidence" value="ECO:0007669"/>
    <property type="project" value="InterPro"/>
</dbReference>
<evidence type="ECO:0000256" key="1">
    <source>
        <dbReference type="ARBA" id="ARBA00007523"/>
    </source>
</evidence>